<feature type="region of interest" description="Disordered" evidence="1">
    <location>
        <begin position="285"/>
        <end position="327"/>
    </location>
</feature>
<keyword evidence="2" id="KW-1133">Transmembrane helix</keyword>
<evidence type="ECO:0000313" key="4">
    <source>
        <dbReference type="Proteomes" id="UP000291236"/>
    </source>
</evidence>
<keyword evidence="4" id="KW-1185">Reference proteome</keyword>
<dbReference type="EMBL" id="AP019368">
    <property type="protein sequence ID" value="BBH53823.1"/>
    <property type="molecule type" value="Genomic_DNA"/>
</dbReference>
<dbReference type="AlphaFoldDB" id="A0A4P2VKJ0"/>
<dbReference type="InterPro" id="IPR017850">
    <property type="entry name" value="Alkaline_phosphatase_core_sf"/>
</dbReference>
<dbReference type="Proteomes" id="UP000291236">
    <property type="component" value="Chromosome"/>
</dbReference>
<protein>
    <submittedName>
        <fullName evidence="3">Uncharacterized protein</fullName>
    </submittedName>
</protein>
<organism evidence="3 4">
    <name type="scientific">Fluviispira sanaruensis</name>
    <dbReference type="NCBI Taxonomy" id="2493639"/>
    <lineage>
        <taxon>Bacteria</taxon>
        <taxon>Pseudomonadati</taxon>
        <taxon>Bdellovibrionota</taxon>
        <taxon>Oligoflexia</taxon>
        <taxon>Silvanigrellales</taxon>
        <taxon>Silvanigrellaceae</taxon>
        <taxon>Fluviispira</taxon>
    </lineage>
</organism>
<sequence length="911" mass="104798">MVLKSSRISKLTLYIIISSITLLSILIITLIITYFFPIQTVANNFNTARDSQFIAPWPTSALEQEYSERRRLKRYAKSEQMRRMEKQLQRMEILNTPIYDLFLDSNVEISNTRYMTSLEDTAFLWPLLPAKKLFYNSLNPNIFRKSSNVIFPYPHWSTVIEGLLLLGGEEIKATIPVVRGRRSFNFTLFLLTPGNIRINLGQYVWAKTFTEDDVQKRMKLSIPINDTTASIIKVISISSSFYILDASVNHTEHNARSPIRVSSQSTIWNPNKNLLIASTKKITPTANEDDSLNEEVDDEENQFVDEQKPDELKPEEATSTNNQSKQVKKKNITINDPLAQTNNSQIMTDEPYSTAFGYNIVIIQTPKISENILKNKKKLAKISPHLSSLLEQSAVFSKSISISDNANENFRRFIFSDQKYLNSDNIPITKEEINEKKAKNTYLELRKYGYDVVGIANPEAYFYNKQIADSSDFANLKGKWLEKNEWTFSKKNSQIDDRNIPAQGLEAIFKTKSKEISPSITQKDFPIISNFLTGVSQNIDAVPEWAPNQYILINNKNLYIPRTIDAFQNWTLENQQTRFLAHILLDTDAQLIRPTLKDLGKSILTLGFSSVFNPFQIDDIANISFVDRALGHIFDTIKARKIENRTIVFVLQPLDKADSKNRLFATGILKIPGLIPKKNLNFENLNINDITATLLTNVGIPVGKNIDNSQSEIEGFMLEKIKQKEYQEKKNLTQELVEKNKFFKYTMMIKADEKNCASFIWNPRKEKIFGVQANFPVNQLIFDSALEFFPCSIKNKFIQLTWYQRNENSNMASANIDDFLGGNFSYRKNITSLPYFYFGNSITSSESIPFYFDTMTRQNLEKIFLVEEKNLKRSQKILKENFYAIDIFEKSNLNSPNVTNRTKIGFFVTPL</sequence>
<name>A0A4P2VKJ0_FLUSA</name>
<reference evidence="3 4" key="1">
    <citation type="submission" date="2018-12" db="EMBL/GenBank/DDBJ databases">
        <title>Rubrispira sanarue gen. nov., sp., nov., a member of the order Silvanigrellales, isolated from a brackish lake in Hamamatsu Japan.</title>
        <authorList>
            <person name="Maejima Y."/>
            <person name="Iino T."/>
            <person name="Muraguchi Y."/>
            <person name="Fukuda K."/>
            <person name="Nojiri H."/>
            <person name="Ohkuma M."/>
            <person name="Moriuchi R."/>
            <person name="Dohra H."/>
            <person name="Kimbara K."/>
            <person name="Shintani M."/>
        </authorList>
    </citation>
    <scope>NUCLEOTIDE SEQUENCE [LARGE SCALE GENOMIC DNA]</scope>
    <source>
        <strain evidence="3 4">RF1110005</strain>
    </source>
</reference>
<feature type="transmembrane region" description="Helical" evidence="2">
    <location>
        <begin position="12"/>
        <end position="36"/>
    </location>
</feature>
<keyword evidence="2" id="KW-0472">Membrane</keyword>
<dbReference type="OrthoDB" id="5287585at2"/>
<proteinExistence type="predicted"/>
<feature type="compositionally biased region" description="Acidic residues" evidence="1">
    <location>
        <begin position="287"/>
        <end position="303"/>
    </location>
</feature>
<evidence type="ECO:0000256" key="1">
    <source>
        <dbReference type="SAM" id="MobiDB-lite"/>
    </source>
</evidence>
<keyword evidence="2" id="KW-0812">Transmembrane</keyword>
<evidence type="ECO:0000313" key="3">
    <source>
        <dbReference type="EMBL" id="BBH53823.1"/>
    </source>
</evidence>
<dbReference type="RefSeq" id="WP_130610456.1">
    <property type="nucleotide sequence ID" value="NZ_AP019368.1"/>
</dbReference>
<evidence type="ECO:0000256" key="2">
    <source>
        <dbReference type="SAM" id="Phobius"/>
    </source>
</evidence>
<accession>A0A4P2VKJ0</accession>
<dbReference type="KEGG" id="sbf:JCM31447_22750"/>
<dbReference type="Gene3D" id="3.40.720.10">
    <property type="entry name" value="Alkaline Phosphatase, subunit A"/>
    <property type="match status" value="1"/>
</dbReference>
<gene>
    <name evidence="3" type="ORF">JCM31447_22750</name>
</gene>
<feature type="compositionally biased region" description="Basic and acidic residues" evidence="1">
    <location>
        <begin position="305"/>
        <end position="316"/>
    </location>
</feature>